<keyword evidence="1" id="KW-0732">Signal</keyword>
<accession>A0A3E3IZF6</accession>
<sequence>MNRKEKECPMRRRRRSSFRKEKAIMLVSSCLVLTALTATGLYVRNRGQEKEEDNYIVDFTTLDEANRDKAGEAQDLGEQQADAGELDYDPSFQEANSGKVDNPDMKMLGSTANAGEQAAAEQAAAEAAQAEAQQEALAQESQEALEANASDAIAKTDDGNETAKRDEDAMNTVPALDFSESDTLVWPIVGNVLVNYSMDKTVFFATLQQYKYNPAIIIAATQGEGITAAADGQVTTIYEDPEIGTAVIMNLGDGYELTYGQLTDLTVAEGDVVTTGEIIGKVAEPTKYYSVEGCNVYFKLTKDGQPVNPLNRLS</sequence>
<dbReference type="Proteomes" id="UP000260812">
    <property type="component" value="Unassembled WGS sequence"/>
</dbReference>
<feature type="domain" description="M23ase beta-sheet core" evidence="3">
    <location>
        <begin position="213"/>
        <end position="309"/>
    </location>
</feature>
<dbReference type="AlphaFoldDB" id="A0A3E3IZF6"/>
<proteinExistence type="predicted"/>
<dbReference type="EMBL" id="QVLV01000009">
    <property type="protein sequence ID" value="RGE59120.1"/>
    <property type="molecule type" value="Genomic_DNA"/>
</dbReference>
<dbReference type="GO" id="GO:0004222">
    <property type="term" value="F:metalloendopeptidase activity"/>
    <property type="evidence" value="ECO:0007669"/>
    <property type="project" value="TreeGrafter"/>
</dbReference>
<feature type="region of interest" description="Disordered" evidence="2">
    <location>
        <begin position="88"/>
        <end position="168"/>
    </location>
</feature>
<dbReference type="Pfam" id="PF01551">
    <property type="entry name" value="Peptidase_M23"/>
    <property type="match status" value="1"/>
</dbReference>
<dbReference type="Proteomes" id="UP000261166">
    <property type="component" value="Unassembled WGS sequence"/>
</dbReference>
<dbReference type="InterPro" id="IPR016047">
    <property type="entry name" value="M23ase_b-sheet_dom"/>
</dbReference>
<evidence type="ECO:0000313" key="6">
    <source>
        <dbReference type="Proteomes" id="UP000260812"/>
    </source>
</evidence>
<dbReference type="SUPFAM" id="SSF51261">
    <property type="entry name" value="Duplicated hybrid motif"/>
    <property type="match status" value="1"/>
</dbReference>
<dbReference type="InterPro" id="IPR011055">
    <property type="entry name" value="Dup_hybrid_motif"/>
</dbReference>
<comment type="caution">
    <text evidence="5">The sequence shown here is derived from an EMBL/GenBank/DDBJ whole genome shotgun (WGS) entry which is preliminary data.</text>
</comment>
<protein>
    <submittedName>
        <fullName evidence="5">M23 family peptidase</fullName>
    </submittedName>
</protein>
<evidence type="ECO:0000256" key="1">
    <source>
        <dbReference type="ARBA" id="ARBA00022729"/>
    </source>
</evidence>
<evidence type="ECO:0000256" key="2">
    <source>
        <dbReference type="SAM" id="MobiDB-lite"/>
    </source>
</evidence>
<dbReference type="EMBL" id="QVLU01000006">
    <property type="protein sequence ID" value="RGE72476.1"/>
    <property type="molecule type" value="Genomic_DNA"/>
</dbReference>
<organism evidence="5 7">
    <name type="scientific">Eisenbergiella massiliensis</name>
    <dbReference type="NCBI Taxonomy" id="1720294"/>
    <lineage>
        <taxon>Bacteria</taxon>
        <taxon>Bacillati</taxon>
        <taxon>Bacillota</taxon>
        <taxon>Clostridia</taxon>
        <taxon>Lachnospirales</taxon>
        <taxon>Lachnospiraceae</taxon>
        <taxon>Eisenbergiella</taxon>
    </lineage>
</organism>
<name>A0A3E3IZF6_9FIRM</name>
<dbReference type="PANTHER" id="PTHR21666:SF289">
    <property type="entry name" value="L-ALA--D-GLU ENDOPEPTIDASE"/>
    <property type="match status" value="1"/>
</dbReference>
<feature type="compositionally biased region" description="Low complexity" evidence="2">
    <location>
        <begin position="112"/>
        <end position="150"/>
    </location>
</feature>
<evidence type="ECO:0000259" key="3">
    <source>
        <dbReference type="Pfam" id="PF01551"/>
    </source>
</evidence>
<dbReference type="InterPro" id="IPR050570">
    <property type="entry name" value="Cell_wall_metabolism_enzyme"/>
</dbReference>
<dbReference type="Gene3D" id="2.70.70.10">
    <property type="entry name" value="Glucose Permease (Domain IIA)"/>
    <property type="match status" value="1"/>
</dbReference>
<keyword evidence="6" id="KW-1185">Reference proteome</keyword>
<feature type="compositionally biased region" description="Basic and acidic residues" evidence="2">
    <location>
        <begin position="154"/>
        <end position="168"/>
    </location>
</feature>
<gene>
    <name evidence="5" type="ORF">DWY69_09020</name>
    <name evidence="4" type="ORF">DXC51_14150</name>
</gene>
<reference evidence="6 7" key="1">
    <citation type="submission" date="2018-08" db="EMBL/GenBank/DDBJ databases">
        <title>A genome reference for cultivated species of the human gut microbiota.</title>
        <authorList>
            <person name="Zou Y."/>
            <person name="Xue W."/>
            <person name="Luo G."/>
        </authorList>
    </citation>
    <scope>NUCLEOTIDE SEQUENCE [LARGE SCALE GENOMIC DNA]</scope>
    <source>
        <strain evidence="5 7">AF26-4BH</strain>
        <strain evidence="4 6">TF05-5AC</strain>
    </source>
</reference>
<dbReference type="OrthoDB" id="1938544at2"/>
<evidence type="ECO:0000313" key="4">
    <source>
        <dbReference type="EMBL" id="RGE59120.1"/>
    </source>
</evidence>
<evidence type="ECO:0000313" key="5">
    <source>
        <dbReference type="EMBL" id="RGE72476.1"/>
    </source>
</evidence>
<dbReference type="CDD" id="cd12797">
    <property type="entry name" value="M23_peptidase"/>
    <property type="match status" value="1"/>
</dbReference>
<dbReference type="PANTHER" id="PTHR21666">
    <property type="entry name" value="PEPTIDASE-RELATED"/>
    <property type="match status" value="1"/>
</dbReference>
<evidence type="ECO:0000313" key="7">
    <source>
        <dbReference type="Proteomes" id="UP000261166"/>
    </source>
</evidence>